<sequence length="304" mass="34720">MGPTGSGKSSFISKATGFQGGVGHDLKSCTNKVTTIRFSLPELVNNDIVFVDTPGFDDTNLPDTKILEMISDWLNQSYGRGIRLNGLLYFHRISDNRMAGTPLKNLRLFEKICGEGFDNVIMTTTMWDEVEDEEGDQREKELADIYWKTLIKRGSQVRRFYHTQESAFQVIASILKDANDADNKRIQQELENLGNVLLLQKEVMVGGKELSDTEAGRTLFLQLQVLVEKHQKILERIRENLREPNLTPEELQDLMKDYQKVADDLKKATEEMQTIAAKKGVSIGRLQKLASTPRNFYHFLQRFK</sequence>
<comment type="caution">
    <text evidence="3">The sequence shown here is derived from an EMBL/GenBank/DDBJ whole genome shotgun (WGS) entry which is preliminary data.</text>
</comment>
<protein>
    <recommendedName>
        <fullName evidence="2">G domain-containing protein</fullName>
    </recommendedName>
</protein>
<dbReference type="Gene3D" id="3.40.50.300">
    <property type="entry name" value="P-loop containing nucleotide triphosphate hydrolases"/>
    <property type="match status" value="1"/>
</dbReference>
<dbReference type="EMBL" id="MU157828">
    <property type="protein sequence ID" value="KAF9533600.1"/>
    <property type="molecule type" value="Genomic_DNA"/>
</dbReference>
<name>A0A9P6JVN0_9AGAR</name>
<keyword evidence="4" id="KW-1185">Reference proteome</keyword>
<evidence type="ECO:0000256" key="1">
    <source>
        <dbReference type="SAM" id="Coils"/>
    </source>
</evidence>
<dbReference type="InterPro" id="IPR006073">
    <property type="entry name" value="GTP-bd"/>
</dbReference>
<accession>A0A9P6JVN0</accession>
<dbReference type="InterPro" id="IPR027417">
    <property type="entry name" value="P-loop_NTPase"/>
</dbReference>
<evidence type="ECO:0000313" key="4">
    <source>
        <dbReference type="Proteomes" id="UP000807306"/>
    </source>
</evidence>
<dbReference type="Proteomes" id="UP000807306">
    <property type="component" value="Unassembled WGS sequence"/>
</dbReference>
<evidence type="ECO:0000259" key="2">
    <source>
        <dbReference type="Pfam" id="PF01926"/>
    </source>
</evidence>
<feature type="domain" description="G" evidence="2">
    <location>
        <begin position="1"/>
        <end position="61"/>
    </location>
</feature>
<proteinExistence type="predicted"/>
<dbReference type="SUPFAM" id="SSF52540">
    <property type="entry name" value="P-loop containing nucleoside triphosphate hydrolases"/>
    <property type="match status" value="1"/>
</dbReference>
<dbReference type="Pfam" id="PF01926">
    <property type="entry name" value="MMR_HSR1"/>
    <property type="match status" value="1"/>
</dbReference>
<dbReference type="AlphaFoldDB" id="A0A9P6JVN0"/>
<dbReference type="OrthoDB" id="8954335at2759"/>
<feature type="coiled-coil region" evidence="1">
    <location>
        <begin position="251"/>
        <end position="278"/>
    </location>
</feature>
<dbReference type="GO" id="GO:0005525">
    <property type="term" value="F:GTP binding"/>
    <property type="evidence" value="ECO:0007669"/>
    <property type="project" value="InterPro"/>
</dbReference>
<reference evidence="3" key="1">
    <citation type="submission" date="2020-11" db="EMBL/GenBank/DDBJ databases">
        <authorList>
            <consortium name="DOE Joint Genome Institute"/>
            <person name="Ahrendt S."/>
            <person name="Riley R."/>
            <person name="Andreopoulos W."/>
            <person name="Labutti K."/>
            <person name="Pangilinan J."/>
            <person name="Ruiz-Duenas F.J."/>
            <person name="Barrasa J.M."/>
            <person name="Sanchez-Garcia M."/>
            <person name="Camarero S."/>
            <person name="Miyauchi S."/>
            <person name="Serrano A."/>
            <person name="Linde D."/>
            <person name="Babiker R."/>
            <person name="Drula E."/>
            <person name="Ayuso-Fernandez I."/>
            <person name="Pacheco R."/>
            <person name="Padilla G."/>
            <person name="Ferreira P."/>
            <person name="Barriuso J."/>
            <person name="Kellner H."/>
            <person name="Castanera R."/>
            <person name="Alfaro M."/>
            <person name="Ramirez L."/>
            <person name="Pisabarro A.G."/>
            <person name="Kuo A."/>
            <person name="Tritt A."/>
            <person name="Lipzen A."/>
            <person name="He G."/>
            <person name="Yan M."/>
            <person name="Ng V."/>
            <person name="Cullen D."/>
            <person name="Martin F."/>
            <person name="Rosso M.-N."/>
            <person name="Henrissat B."/>
            <person name="Hibbett D."/>
            <person name="Martinez A.T."/>
            <person name="Grigoriev I.V."/>
        </authorList>
    </citation>
    <scope>NUCLEOTIDE SEQUENCE</scope>
    <source>
        <strain evidence="3">CBS 506.95</strain>
    </source>
</reference>
<gene>
    <name evidence="3" type="ORF">CPB83DRAFT_757544</name>
</gene>
<evidence type="ECO:0000313" key="3">
    <source>
        <dbReference type="EMBL" id="KAF9533600.1"/>
    </source>
</evidence>
<organism evidence="3 4">
    <name type="scientific">Crepidotus variabilis</name>
    <dbReference type="NCBI Taxonomy" id="179855"/>
    <lineage>
        <taxon>Eukaryota</taxon>
        <taxon>Fungi</taxon>
        <taxon>Dikarya</taxon>
        <taxon>Basidiomycota</taxon>
        <taxon>Agaricomycotina</taxon>
        <taxon>Agaricomycetes</taxon>
        <taxon>Agaricomycetidae</taxon>
        <taxon>Agaricales</taxon>
        <taxon>Agaricineae</taxon>
        <taxon>Crepidotaceae</taxon>
        <taxon>Crepidotus</taxon>
    </lineage>
</organism>
<keyword evidence="1" id="KW-0175">Coiled coil</keyword>